<comment type="similarity">
    <text evidence="2 7">Belongs to the DPM3 family.</text>
</comment>
<dbReference type="Pfam" id="PF08285">
    <property type="entry name" value="DPM3"/>
    <property type="match status" value="1"/>
</dbReference>
<dbReference type="InterPro" id="IPR013174">
    <property type="entry name" value="DPM3"/>
</dbReference>
<organism evidence="9 10">
    <name type="scientific">Dreissena polymorpha</name>
    <name type="common">Zebra mussel</name>
    <name type="synonym">Mytilus polymorpha</name>
    <dbReference type="NCBI Taxonomy" id="45954"/>
    <lineage>
        <taxon>Eukaryota</taxon>
        <taxon>Metazoa</taxon>
        <taxon>Spiralia</taxon>
        <taxon>Lophotrochozoa</taxon>
        <taxon>Mollusca</taxon>
        <taxon>Bivalvia</taxon>
        <taxon>Autobranchia</taxon>
        <taxon>Heteroconchia</taxon>
        <taxon>Euheterodonta</taxon>
        <taxon>Imparidentia</taxon>
        <taxon>Neoheterodontei</taxon>
        <taxon>Myida</taxon>
        <taxon>Dreissenoidea</taxon>
        <taxon>Dreissenidae</taxon>
        <taxon>Dreissena</taxon>
    </lineage>
</organism>
<dbReference type="PANTHER" id="PTHR16433">
    <property type="entry name" value="DOLICHOL-PHOSPHATE MANNOSYLTRANSFERASE SUBUNIT 3"/>
    <property type="match status" value="1"/>
</dbReference>
<evidence type="ECO:0000256" key="1">
    <source>
        <dbReference type="ARBA" id="ARBA00004477"/>
    </source>
</evidence>
<evidence type="ECO:0000256" key="4">
    <source>
        <dbReference type="ARBA" id="ARBA00022824"/>
    </source>
</evidence>
<evidence type="ECO:0000256" key="8">
    <source>
        <dbReference type="SAM" id="Coils"/>
    </source>
</evidence>
<evidence type="ECO:0000256" key="5">
    <source>
        <dbReference type="ARBA" id="ARBA00022989"/>
    </source>
</evidence>
<accession>A0A9D4C637</accession>
<evidence type="ECO:0000256" key="7">
    <source>
        <dbReference type="RuleBase" id="RU365085"/>
    </source>
</evidence>
<comment type="subunit">
    <text evidence="7">Component of the dolichol-phosphate mannose (DPM) synthase complex.</text>
</comment>
<comment type="caution">
    <text evidence="9">The sequence shown here is derived from an EMBL/GenBank/DDBJ whole genome shotgun (WGS) entry which is preliminary data.</text>
</comment>
<comment type="subcellular location">
    <subcellularLocation>
        <location evidence="1 7">Endoplasmic reticulum membrane</location>
        <topology evidence="1 7">Multi-pass membrane protein</topology>
    </subcellularLocation>
</comment>
<name>A0A9D4C637_DREPO</name>
<evidence type="ECO:0000256" key="6">
    <source>
        <dbReference type="ARBA" id="ARBA00023136"/>
    </source>
</evidence>
<keyword evidence="4 7" id="KW-0256">Endoplasmic reticulum</keyword>
<dbReference type="OrthoDB" id="2014333at2759"/>
<dbReference type="Proteomes" id="UP000828390">
    <property type="component" value="Unassembled WGS sequence"/>
</dbReference>
<keyword evidence="8" id="KW-0175">Coiled coil</keyword>
<dbReference type="GO" id="GO:0006506">
    <property type="term" value="P:GPI anchor biosynthetic process"/>
    <property type="evidence" value="ECO:0007669"/>
    <property type="project" value="TreeGrafter"/>
</dbReference>
<feature type="coiled-coil region" evidence="8">
    <location>
        <begin position="66"/>
        <end position="93"/>
    </location>
</feature>
<gene>
    <name evidence="9" type="ORF">DPMN_060513</name>
</gene>
<evidence type="ECO:0000256" key="2">
    <source>
        <dbReference type="ARBA" id="ARBA00010430"/>
    </source>
</evidence>
<keyword evidence="3 7" id="KW-0812">Transmembrane</keyword>
<feature type="transmembrane region" description="Helical" evidence="7">
    <location>
        <begin position="6"/>
        <end position="26"/>
    </location>
</feature>
<evidence type="ECO:0000313" key="10">
    <source>
        <dbReference type="Proteomes" id="UP000828390"/>
    </source>
</evidence>
<evidence type="ECO:0000313" key="9">
    <source>
        <dbReference type="EMBL" id="KAH3717718.1"/>
    </source>
</evidence>
<evidence type="ECO:0000256" key="3">
    <source>
        <dbReference type="ARBA" id="ARBA00022692"/>
    </source>
</evidence>
<dbReference type="GO" id="GO:0033185">
    <property type="term" value="C:dolichol-phosphate-mannose synthase complex"/>
    <property type="evidence" value="ECO:0007669"/>
    <property type="project" value="TreeGrafter"/>
</dbReference>
<dbReference type="AlphaFoldDB" id="A0A9D4C637"/>
<dbReference type="EMBL" id="JAIWYP010000013">
    <property type="protein sequence ID" value="KAH3717718.1"/>
    <property type="molecule type" value="Genomic_DNA"/>
</dbReference>
<comment type="pathway">
    <text evidence="7">Protein modification; protein glycosylation.</text>
</comment>
<keyword evidence="10" id="KW-1185">Reference proteome</keyword>
<comment type="function">
    <text evidence="7">Stabilizer subunit of the dolichol-phosphate mannose (DPM) synthase complex; tethers catalytic subunit to the ER.</text>
</comment>
<reference evidence="9" key="2">
    <citation type="submission" date="2020-11" db="EMBL/GenBank/DDBJ databases">
        <authorList>
            <person name="McCartney M.A."/>
            <person name="Auch B."/>
            <person name="Kono T."/>
            <person name="Mallez S."/>
            <person name="Becker A."/>
            <person name="Gohl D.M."/>
            <person name="Silverstein K.A.T."/>
            <person name="Koren S."/>
            <person name="Bechman K.B."/>
            <person name="Herman A."/>
            <person name="Abrahante J.E."/>
            <person name="Garbe J."/>
        </authorList>
    </citation>
    <scope>NUCLEOTIDE SEQUENCE</scope>
    <source>
        <strain evidence="9">Duluth1</strain>
        <tissue evidence="9">Whole animal</tissue>
    </source>
</reference>
<reference evidence="9" key="1">
    <citation type="journal article" date="2019" name="bioRxiv">
        <title>The Genome of the Zebra Mussel, Dreissena polymorpha: A Resource for Invasive Species Research.</title>
        <authorList>
            <person name="McCartney M.A."/>
            <person name="Auch B."/>
            <person name="Kono T."/>
            <person name="Mallez S."/>
            <person name="Zhang Y."/>
            <person name="Obille A."/>
            <person name="Becker A."/>
            <person name="Abrahante J.E."/>
            <person name="Garbe J."/>
            <person name="Badalamenti J.P."/>
            <person name="Herman A."/>
            <person name="Mangelson H."/>
            <person name="Liachko I."/>
            <person name="Sullivan S."/>
            <person name="Sone E.D."/>
            <person name="Koren S."/>
            <person name="Silverstein K.A.T."/>
            <person name="Beckman K.B."/>
            <person name="Gohl D.M."/>
        </authorList>
    </citation>
    <scope>NUCLEOTIDE SEQUENCE</scope>
    <source>
        <strain evidence="9">Duluth1</strain>
        <tissue evidence="9">Whole animal</tissue>
    </source>
</reference>
<proteinExistence type="inferred from homology"/>
<feature type="transmembrane region" description="Helical" evidence="7">
    <location>
        <begin position="38"/>
        <end position="61"/>
    </location>
</feature>
<dbReference type="PANTHER" id="PTHR16433:SF0">
    <property type="entry name" value="DOLICHOL-PHOSPHATE MANNOSYLTRANSFERASE SUBUNIT 3"/>
    <property type="match status" value="1"/>
</dbReference>
<keyword evidence="5 7" id="KW-1133">Transmembrane helix</keyword>
<protein>
    <recommendedName>
        <fullName evidence="7">Dolichol-phosphate mannosyltransferase subunit 3</fullName>
    </recommendedName>
</protein>
<sequence>MIPKLFQWLLAGVTFIVLWIALVLGYREQDGTSTSTPTVVLFLPLYVIITFGLFSVAVIGYRVATFNDCVEAAKELQTEIEEAKADLKSKGFKFD</sequence>
<dbReference type="GO" id="GO:0005789">
    <property type="term" value="C:endoplasmic reticulum membrane"/>
    <property type="evidence" value="ECO:0007669"/>
    <property type="project" value="UniProtKB-SubCell"/>
</dbReference>
<keyword evidence="6 7" id="KW-0472">Membrane</keyword>